<name>W3WJM1_PESFW</name>
<sequence length="520" mass="57800">MQCTRLEKQCVYPSRALGTNDDGAGDVPRGQTVPSGQADVSDSFQSLPSGGYRSGLSEFCTASPDSVPANKFPVLYFLDPEACIRPLPPTSRLSFDPRVSGPANVTPILEDDKISVCEEYFARIHPWLPILSKKVVRQNIQRRNITPHSSNLALLFHCMRLLIESLYFSDQGLSNPICPTYLLVKENLARAEILFLPDMSLLQSVILIATYETLHAIYPAAYLTIGHAARLGTMMGFHNPKEAPQLFKDSGTWTGREEERRACFVNQEMRSAALATPNPHMGEILPCTGTVWDEGSIGSNESVFSTSLSANITLGSFANVCQAAHLLGRVIHHRDDRDMDTVSRVTEANQLHLALSAFTLHVTQHAAVTLSPDSSIFTAQSLAFSARLVLYNIYACNERYDSTTHRSADEAELQRLAIQGILEVTESVSRLVRQILDTTETSQSPHFPNPFISHCLFQAAGECEWFVLENPESDSGRWLLDIVRLLSLIGERWQVAGVYVARIQEWPGFTQISESRIRFQ</sequence>
<feature type="compositionally biased region" description="Polar residues" evidence="6">
    <location>
        <begin position="32"/>
        <end position="44"/>
    </location>
</feature>
<dbReference type="RefSeq" id="XP_007840607.1">
    <property type="nucleotide sequence ID" value="XM_007842416.1"/>
</dbReference>
<dbReference type="GO" id="GO:0003677">
    <property type="term" value="F:DNA binding"/>
    <property type="evidence" value="ECO:0007669"/>
    <property type="project" value="InterPro"/>
</dbReference>
<evidence type="ECO:0000256" key="3">
    <source>
        <dbReference type="ARBA" id="ARBA00023015"/>
    </source>
</evidence>
<reference evidence="9" key="1">
    <citation type="journal article" date="2015" name="BMC Genomics">
        <title>Genomic and transcriptomic analysis of the endophytic fungus Pestalotiopsis fici reveals its lifestyle and high potential for synthesis of natural products.</title>
        <authorList>
            <person name="Wang X."/>
            <person name="Zhang X."/>
            <person name="Liu L."/>
            <person name="Xiang M."/>
            <person name="Wang W."/>
            <person name="Sun X."/>
            <person name="Che Y."/>
            <person name="Guo L."/>
            <person name="Liu G."/>
            <person name="Guo L."/>
            <person name="Wang C."/>
            <person name="Yin W.B."/>
            <person name="Stadler M."/>
            <person name="Zhang X."/>
            <person name="Liu X."/>
        </authorList>
    </citation>
    <scope>NUCLEOTIDE SEQUENCE [LARGE SCALE GENOMIC DNA]</scope>
    <source>
        <strain evidence="9">W106-1 / CGMCC3.15140</strain>
    </source>
</reference>
<keyword evidence="5" id="KW-0539">Nucleus</keyword>
<dbReference type="GO" id="GO:0006351">
    <property type="term" value="P:DNA-templated transcription"/>
    <property type="evidence" value="ECO:0007669"/>
    <property type="project" value="InterPro"/>
</dbReference>
<dbReference type="GO" id="GO:0008270">
    <property type="term" value="F:zinc ion binding"/>
    <property type="evidence" value="ECO:0007669"/>
    <property type="project" value="InterPro"/>
</dbReference>
<keyword evidence="3" id="KW-0805">Transcription regulation</keyword>
<evidence type="ECO:0000259" key="7">
    <source>
        <dbReference type="Pfam" id="PF04082"/>
    </source>
</evidence>
<keyword evidence="2" id="KW-0479">Metal-binding</keyword>
<proteinExistence type="predicted"/>
<dbReference type="OrthoDB" id="3862662at2759"/>
<dbReference type="eggNOG" id="ENOG502SID0">
    <property type="taxonomic scope" value="Eukaryota"/>
</dbReference>
<dbReference type="Pfam" id="PF04082">
    <property type="entry name" value="Fungal_trans"/>
    <property type="match status" value="1"/>
</dbReference>
<protein>
    <recommendedName>
        <fullName evidence="7">Xylanolytic transcriptional activator regulatory domain-containing protein</fullName>
    </recommendedName>
</protein>
<evidence type="ECO:0000256" key="1">
    <source>
        <dbReference type="ARBA" id="ARBA00004123"/>
    </source>
</evidence>
<keyword evidence="4" id="KW-0804">Transcription</keyword>
<feature type="domain" description="Xylanolytic transcriptional activator regulatory" evidence="7">
    <location>
        <begin position="119"/>
        <end position="264"/>
    </location>
</feature>
<dbReference type="GeneID" id="19278848"/>
<evidence type="ECO:0000256" key="2">
    <source>
        <dbReference type="ARBA" id="ARBA00022723"/>
    </source>
</evidence>
<dbReference type="CDD" id="cd12148">
    <property type="entry name" value="fungal_TF_MHR"/>
    <property type="match status" value="1"/>
</dbReference>
<evidence type="ECO:0000256" key="5">
    <source>
        <dbReference type="ARBA" id="ARBA00023242"/>
    </source>
</evidence>
<comment type="subcellular location">
    <subcellularLocation>
        <location evidence="1">Nucleus</location>
    </subcellularLocation>
</comment>
<feature type="region of interest" description="Disordered" evidence="6">
    <location>
        <begin position="15"/>
        <end position="44"/>
    </location>
</feature>
<dbReference type="GO" id="GO:0000981">
    <property type="term" value="F:DNA-binding transcription factor activity, RNA polymerase II-specific"/>
    <property type="evidence" value="ECO:0007669"/>
    <property type="project" value="InterPro"/>
</dbReference>
<dbReference type="KEGG" id="pfy:PFICI_13835"/>
<dbReference type="Proteomes" id="UP000030651">
    <property type="component" value="Unassembled WGS sequence"/>
</dbReference>
<dbReference type="EMBL" id="KI912120">
    <property type="protein sequence ID" value="ETS73969.1"/>
    <property type="molecule type" value="Genomic_DNA"/>
</dbReference>
<dbReference type="AlphaFoldDB" id="W3WJM1"/>
<accession>W3WJM1</accession>
<evidence type="ECO:0000313" key="8">
    <source>
        <dbReference type="EMBL" id="ETS73969.1"/>
    </source>
</evidence>
<gene>
    <name evidence="8" type="ORF">PFICI_13835</name>
</gene>
<dbReference type="GO" id="GO:0005634">
    <property type="term" value="C:nucleus"/>
    <property type="evidence" value="ECO:0007669"/>
    <property type="project" value="UniProtKB-SubCell"/>
</dbReference>
<evidence type="ECO:0000256" key="4">
    <source>
        <dbReference type="ARBA" id="ARBA00023163"/>
    </source>
</evidence>
<dbReference type="OMA" id="EDHEPQM"/>
<evidence type="ECO:0000313" key="9">
    <source>
        <dbReference type="Proteomes" id="UP000030651"/>
    </source>
</evidence>
<dbReference type="PANTHER" id="PTHR47338:SF20">
    <property type="entry name" value="ZN(II)2CYS6 TRANSCRIPTION FACTOR (EUROFUNG)"/>
    <property type="match status" value="1"/>
</dbReference>
<organism evidence="8 9">
    <name type="scientific">Pestalotiopsis fici (strain W106-1 / CGMCC3.15140)</name>
    <dbReference type="NCBI Taxonomy" id="1229662"/>
    <lineage>
        <taxon>Eukaryota</taxon>
        <taxon>Fungi</taxon>
        <taxon>Dikarya</taxon>
        <taxon>Ascomycota</taxon>
        <taxon>Pezizomycotina</taxon>
        <taxon>Sordariomycetes</taxon>
        <taxon>Xylariomycetidae</taxon>
        <taxon>Amphisphaeriales</taxon>
        <taxon>Sporocadaceae</taxon>
        <taxon>Pestalotiopsis</taxon>
    </lineage>
</organism>
<dbReference type="InterPro" id="IPR007219">
    <property type="entry name" value="XnlR_reg_dom"/>
</dbReference>
<dbReference type="InParanoid" id="W3WJM1"/>
<dbReference type="PANTHER" id="PTHR47338">
    <property type="entry name" value="ZN(II)2CYS6 TRANSCRIPTION FACTOR (EUROFUNG)-RELATED"/>
    <property type="match status" value="1"/>
</dbReference>
<keyword evidence="9" id="KW-1185">Reference proteome</keyword>
<evidence type="ECO:0000256" key="6">
    <source>
        <dbReference type="SAM" id="MobiDB-lite"/>
    </source>
</evidence>
<dbReference type="HOGENOM" id="CLU_023880_3_0_1"/>
<dbReference type="InterPro" id="IPR050815">
    <property type="entry name" value="TF_fung"/>
</dbReference>
<dbReference type="STRING" id="1229662.W3WJM1"/>